<feature type="compositionally biased region" description="Gly residues" evidence="14">
    <location>
        <begin position="165"/>
        <end position="175"/>
    </location>
</feature>
<reference evidence="15 16" key="1">
    <citation type="submission" date="2021-02" db="EMBL/GenBank/DDBJ databases">
        <title>Safari Cat Assemblies.</title>
        <authorList>
            <person name="Bredemeyer K.R."/>
            <person name="Murphy W.J."/>
        </authorList>
    </citation>
    <scope>NUCLEOTIDE SEQUENCE [LARGE SCALE GENOMIC DNA]</scope>
</reference>
<feature type="compositionally biased region" description="Low complexity" evidence="14">
    <location>
        <begin position="266"/>
        <end position="287"/>
    </location>
</feature>
<comment type="subcellular location">
    <subcellularLocation>
        <location evidence="13">Endoplasmic reticulum membrane</location>
        <topology evidence="13">Multi-pass membrane protein</topology>
    </subcellularLocation>
    <subcellularLocation>
        <location evidence="2">Membrane</location>
        <topology evidence="2">Multi-pass membrane protein</topology>
    </subcellularLocation>
</comment>
<comment type="similarity">
    <text evidence="3 13">Belongs to the class VI-like SAM-binding methyltransferase superfamily. Isoprenylcysteine carboxyl methyltransferase family.</text>
</comment>
<dbReference type="Proteomes" id="UP000823872">
    <property type="component" value="Chromosome C1"/>
</dbReference>
<evidence type="ECO:0000256" key="4">
    <source>
        <dbReference type="ARBA" id="ARBA00012151"/>
    </source>
</evidence>
<feature type="region of interest" description="Disordered" evidence="14">
    <location>
        <begin position="246"/>
        <end position="300"/>
    </location>
</feature>
<keyword evidence="6" id="KW-0808">Transferase</keyword>
<feature type="region of interest" description="Disordered" evidence="14">
    <location>
        <begin position="146"/>
        <end position="202"/>
    </location>
</feature>
<evidence type="ECO:0000256" key="11">
    <source>
        <dbReference type="ARBA" id="ARBA00023572"/>
    </source>
</evidence>
<name>A0ABI8AEE5_FELCA</name>
<proteinExistence type="inferred from homology"/>
<sequence>MSPRVPSPEGDRCEIIPIFPPCSHVCLCLSPAKPKSHCQLLDSAFWKTRWSLRRFFALGQHAPSPRSGRSSRARLPSPGCSGCLQGRVPARSQPGHLAGRPARACAPRGVGFAGAPRGAVRGQGRFRLISWDRGVLEFGAAFWQPPAAASPPGTQAPRPPSAARPGGGGGGGGWGQRIPPGLTGRGGAGPWAGRSRQSRVPAPLRGGIARALGRRGAPGGGASQPASAAQYAGAAGGFPRATAGAVARSSAARRHGGLRGAGSAGLRGAPQPGHLPAGRLGARAAAAHARRPAGPHRAGALRGWAQRAAAAALPAAALPELKQITWLSALGLLMVVFGECLRKAAMFTAGSNFNHVVQNEKSETHTLVTSGVYAWFRHPSYVGWFYWSIGTQVMLCNPICGVGYALTVWRFFRDRTEEEEISLIHFFGDEYLEYKKRVPTGLPFIKGVKVEL</sequence>
<evidence type="ECO:0000313" key="16">
    <source>
        <dbReference type="Proteomes" id="UP000823872"/>
    </source>
</evidence>
<accession>A0ABI8AEE5</accession>
<evidence type="ECO:0000313" key="15">
    <source>
        <dbReference type="Ensembl" id="ENSFCTP00005057601.1"/>
    </source>
</evidence>
<reference evidence="15" key="2">
    <citation type="submission" date="2025-08" db="UniProtKB">
        <authorList>
            <consortium name="Ensembl"/>
        </authorList>
    </citation>
    <scope>IDENTIFICATION</scope>
    <source>
        <strain evidence="15">breed Abyssinian</strain>
    </source>
</reference>
<dbReference type="InterPro" id="IPR025770">
    <property type="entry name" value="PPMT_MeTrfase"/>
</dbReference>
<evidence type="ECO:0000256" key="1">
    <source>
        <dbReference type="ARBA" id="ARBA00001450"/>
    </source>
</evidence>
<evidence type="ECO:0000256" key="10">
    <source>
        <dbReference type="ARBA" id="ARBA00023136"/>
    </source>
</evidence>
<dbReference type="GeneTree" id="ENSGT00390000017213"/>
<evidence type="ECO:0000256" key="3">
    <source>
        <dbReference type="ARBA" id="ARBA00009140"/>
    </source>
</evidence>
<dbReference type="EC" id="2.1.1.100" evidence="4 13"/>
<evidence type="ECO:0000256" key="9">
    <source>
        <dbReference type="ARBA" id="ARBA00022989"/>
    </source>
</evidence>
<dbReference type="Ensembl" id="ENSFCTT00005084054.1">
    <property type="protein sequence ID" value="ENSFCTP00005057601.1"/>
    <property type="gene ID" value="ENSFCTG00005030047.1"/>
</dbReference>
<dbReference type="Gene3D" id="1.20.120.1630">
    <property type="match status" value="1"/>
</dbReference>
<reference evidence="15" key="3">
    <citation type="submission" date="2025-09" db="UniProtKB">
        <authorList>
            <consortium name="Ensembl"/>
        </authorList>
    </citation>
    <scope>IDENTIFICATION</scope>
    <source>
        <strain evidence="15">breed Abyssinian</strain>
    </source>
</reference>
<evidence type="ECO:0000256" key="7">
    <source>
        <dbReference type="ARBA" id="ARBA00022691"/>
    </source>
</evidence>
<evidence type="ECO:0000256" key="12">
    <source>
        <dbReference type="ARBA" id="ARBA00023656"/>
    </source>
</evidence>
<dbReference type="PANTHER" id="PTHR12714:SF9">
    <property type="entry name" value="PROTEIN-S-ISOPRENYLCYSTEINE O-METHYLTRANSFERASE"/>
    <property type="match status" value="1"/>
</dbReference>
<dbReference type="InterPro" id="IPR007269">
    <property type="entry name" value="ICMT_MeTrfase"/>
</dbReference>
<keyword evidence="8" id="KW-0812">Transmembrane</keyword>
<protein>
    <recommendedName>
        <fullName evidence="12 13">Protein-S-isoprenylcysteine O-methyltransferase</fullName>
        <ecNumber evidence="4 13">2.1.1.100</ecNumber>
    </recommendedName>
</protein>
<evidence type="ECO:0000256" key="6">
    <source>
        <dbReference type="ARBA" id="ARBA00022679"/>
    </source>
</evidence>
<evidence type="ECO:0000256" key="8">
    <source>
        <dbReference type="ARBA" id="ARBA00022692"/>
    </source>
</evidence>
<gene>
    <name evidence="15" type="primary">GPR153</name>
</gene>
<dbReference type="Pfam" id="PF04140">
    <property type="entry name" value="ICMT"/>
    <property type="match status" value="1"/>
</dbReference>
<comment type="catalytic activity">
    <reaction evidence="1 13">
        <text>[protein]-C-terminal S-[(2E,6E)-farnesyl]-L-cysteine + S-adenosyl-L-methionine = [protein]-C-terminal S-[(2E,6E)-farnesyl]-L-cysteine methyl ester + S-adenosyl-L-homocysteine</text>
        <dbReference type="Rhea" id="RHEA:21672"/>
        <dbReference type="Rhea" id="RHEA-COMP:12125"/>
        <dbReference type="Rhea" id="RHEA-COMP:12126"/>
        <dbReference type="ChEBI" id="CHEBI:57856"/>
        <dbReference type="ChEBI" id="CHEBI:59789"/>
        <dbReference type="ChEBI" id="CHEBI:90510"/>
        <dbReference type="ChEBI" id="CHEBI:90511"/>
        <dbReference type="EC" id="2.1.1.100"/>
    </reaction>
</comment>
<evidence type="ECO:0000256" key="2">
    <source>
        <dbReference type="ARBA" id="ARBA00004141"/>
    </source>
</evidence>
<comment type="function">
    <text evidence="11">Catalyzes the post-translational methylation of isoprenylated C-terminal cysteine residues.</text>
</comment>
<keyword evidence="5 13" id="KW-0489">Methyltransferase</keyword>
<keyword evidence="7 13" id="KW-0949">S-adenosyl-L-methionine</keyword>
<evidence type="ECO:0000256" key="13">
    <source>
        <dbReference type="RuleBase" id="RU362022"/>
    </source>
</evidence>
<dbReference type="PROSITE" id="PS51564">
    <property type="entry name" value="SAM_ICMT"/>
    <property type="match status" value="1"/>
</dbReference>
<keyword evidence="9" id="KW-1133">Transmembrane helix</keyword>
<keyword evidence="10" id="KW-0472">Membrane</keyword>
<organism evidence="15 16">
    <name type="scientific">Felis catus</name>
    <name type="common">Cat</name>
    <name type="synonym">Felis silvestris catus</name>
    <dbReference type="NCBI Taxonomy" id="9685"/>
    <lineage>
        <taxon>Eukaryota</taxon>
        <taxon>Metazoa</taxon>
        <taxon>Chordata</taxon>
        <taxon>Craniata</taxon>
        <taxon>Vertebrata</taxon>
        <taxon>Euteleostomi</taxon>
        <taxon>Mammalia</taxon>
        <taxon>Eutheria</taxon>
        <taxon>Laurasiatheria</taxon>
        <taxon>Carnivora</taxon>
        <taxon>Feliformia</taxon>
        <taxon>Felidae</taxon>
        <taxon>Felinae</taxon>
        <taxon>Felis</taxon>
    </lineage>
</organism>
<evidence type="ECO:0000256" key="5">
    <source>
        <dbReference type="ARBA" id="ARBA00022603"/>
    </source>
</evidence>
<keyword evidence="13" id="KW-0256">Endoplasmic reticulum</keyword>
<dbReference type="PANTHER" id="PTHR12714">
    <property type="entry name" value="PROTEIN-S ISOPRENYLCYSTEINE O-METHYLTRANSFERASE"/>
    <property type="match status" value="1"/>
</dbReference>
<keyword evidence="16" id="KW-1185">Reference proteome</keyword>
<evidence type="ECO:0000256" key="14">
    <source>
        <dbReference type="SAM" id="MobiDB-lite"/>
    </source>
</evidence>